<sequence>MPRRSEAGSDHVSTSDRGLRPVPPPLERIRRQIHPPRLPPREQTIPGDRHTLHEQLTGRGERALHAIAVLTHQRHRDRISGVRLRQTGHHPIRTHIHERVHTLAGQPPHTVGEPHRRPHLPRPIPRA</sequence>
<name>A0ABT5ZD61_9ACTN</name>
<feature type="region of interest" description="Disordered" evidence="1">
    <location>
        <begin position="104"/>
        <end position="127"/>
    </location>
</feature>
<comment type="caution">
    <text evidence="2">The sequence shown here is derived from an EMBL/GenBank/DDBJ whole genome shotgun (WGS) entry which is preliminary data.</text>
</comment>
<reference evidence="2 3" key="1">
    <citation type="submission" date="2023-03" db="EMBL/GenBank/DDBJ databases">
        <title>Draft genome sequence of type strain Streptomyces ferralitis JCM 14344.</title>
        <authorList>
            <person name="Klaysubun C."/>
            <person name="Duangmal K."/>
        </authorList>
    </citation>
    <scope>NUCLEOTIDE SEQUENCE [LARGE SCALE GENOMIC DNA]</scope>
    <source>
        <strain evidence="2 3">JCM 14344</strain>
    </source>
</reference>
<organism evidence="2 3">
    <name type="scientific">Streptantibioticus ferralitis</name>
    <dbReference type="NCBI Taxonomy" id="236510"/>
    <lineage>
        <taxon>Bacteria</taxon>
        <taxon>Bacillati</taxon>
        <taxon>Actinomycetota</taxon>
        <taxon>Actinomycetes</taxon>
        <taxon>Kitasatosporales</taxon>
        <taxon>Streptomycetaceae</taxon>
        <taxon>Streptantibioticus</taxon>
    </lineage>
</organism>
<protein>
    <submittedName>
        <fullName evidence="2">Uncharacterized protein</fullName>
    </submittedName>
</protein>
<gene>
    <name evidence="2" type="ORF">P2L57_39760</name>
</gene>
<feature type="non-terminal residue" evidence="2">
    <location>
        <position position="127"/>
    </location>
</feature>
<dbReference type="EMBL" id="JARHTQ010000084">
    <property type="protein sequence ID" value="MDF2261628.1"/>
    <property type="molecule type" value="Genomic_DNA"/>
</dbReference>
<keyword evidence="3" id="KW-1185">Reference proteome</keyword>
<feature type="compositionally biased region" description="Basic and acidic residues" evidence="1">
    <location>
        <begin position="1"/>
        <end position="19"/>
    </location>
</feature>
<dbReference type="Proteomes" id="UP001220022">
    <property type="component" value="Unassembled WGS sequence"/>
</dbReference>
<proteinExistence type="predicted"/>
<accession>A0ABT5ZD61</accession>
<dbReference type="RefSeq" id="WP_275823460.1">
    <property type="nucleotide sequence ID" value="NZ_JARHTQ010000084.1"/>
</dbReference>
<evidence type="ECO:0000313" key="3">
    <source>
        <dbReference type="Proteomes" id="UP001220022"/>
    </source>
</evidence>
<feature type="region of interest" description="Disordered" evidence="1">
    <location>
        <begin position="1"/>
        <end position="50"/>
    </location>
</feature>
<evidence type="ECO:0000313" key="2">
    <source>
        <dbReference type="EMBL" id="MDF2261628.1"/>
    </source>
</evidence>
<evidence type="ECO:0000256" key="1">
    <source>
        <dbReference type="SAM" id="MobiDB-lite"/>
    </source>
</evidence>